<feature type="region of interest" description="Disordered" evidence="2">
    <location>
        <begin position="274"/>
        <end position="450"/>
    </location>
</feature>
<reference evidence="3" key="2">
    <citation type="submission" date="2023-04" db="EMBL/GenBank/DDBJ databases">
        <authorList>
            <person name="Bu L."/>
            <person name="Lu L."/>
            <person name="Laidemitt M.R."/>
            <person name="Zhang S.M."/>
            <person name="Mutuku M."/>
            <person name="Mkoji G."/>
            <person name="Steinauer M."/>
            <person name="Loker E.S."/>
        </authorList>
    </citation>
    <scope>NUCLEOTIDE SEQUENCE</scope>
    <source>
        <strain evidence="3">KasaAsao</strain>
        <tissue evidence="3">Whole Snail</tissue>
    </source>
</reference>
<feature type="compositionally biased region" description="Basic and acidic residues" evidence="2">
    <location>
        <begin position="414"/>
        <end position="432"/>
    </location>
</feature>
<feature type="compositionally biased region" description="Basic and acidic residues" evidence="2">
    <location>
        <begin position="332"/>
        <end position="344"/>
    </location>
</feature>
<accession>A0AAD8BZP9</accession>
<evidence type="ECO:0000313" key="3">
    <source>
        <dbReference type="EMBL" id="KAK0063628.1"/>
    </source>
</evidence>
<dbReference type="EMBL" id="JASAOG010000020">
    <property type="protein sequence ID" value="KAK0063628.1"/>
    <property type="molecule type" value="Genomic_DNA"/>
</dbReference>
<comment type="caution">
    <text evidence="3">The sequence shown here is derived from an EMBL/GenBank/DDBJ whole genome shotgun (WGS) entry which is preliminary data.</text>
</comment>
<evidence type="ECO:0000256" key="2">
    <source>
        <dbReference type="SAM" id="MobiDB-lite"/>
    </source>
</evidence>
<keyword evidence="4" id="KW-1185">Reference proteome</keyword>
<dbReference type="Proteomes" id="UP001233172">
    <property type="component" value="Unassembled WGS sequence"/>
</dbReference>
<dbReference type="Gene3D" id="1.10.287.1490">
    <property type="match status" value="1"/>
</dbReference>
<dbReference type="AlphaFoldDB" id="A0AAD8BZP9"/>
<sequence length="450" mass="51087">MTGARYKREADDRVTEIQDLVKAKDKAQENWQNEKFELNNRIKSINQQHSLLQGQYKEIEADLLKLKDDMTKMSQAHQDVLSQHSQEYQLLKQTKDNEISQLKDDLANLKRQKSDSDSQIQSLQESVIKTQNELESTKTEARNYFKQLKKEKADLEIELNFLKQNQNAPKVQLNLSNDVPTQQPAVQHQAQQVGSLFDDSHHNAQSNNINNIEHMQIDKDNPFKQFENLSEKEKKAPTPLINILGREGGAGTEKPKVDVEEMNAQHQVIAPVQHQGLANNDEQARNGQDSKDTGKRPDINPNDEQKVQILEPVLNPEKHKLKYDAGMEGIDEDKKDNDKDIRMDEEADEERAEHKNPLALGQIQGPQPGADNANDNRINGQQQAPLLNDNNERVDGKNGAGVENQYFGEEADEDAHGGDDQYRDAKQNRDADGLDQFAENDNAALERANE</sequence>
<feature type="compositionally biased region" description="Polar residues" evidence="2">
    <location>
        <begin position="373"/>
        <end position="389"/>
    </location>
</feature>
<organism evidence="3 4">
    <name type="scientific">Biomphalaria pfeifferi</name>
    <name type="common">Bloodfluke planorb</name>
    <name type="synonym">Freshwater snail</name>
    <dbReference type="NCBI Taxonomy" id="112525"/>
    <lineage>
        <taxon>Eukaryota</taxon>
        <taxon>Metazoa</taxon>
        <taxon>Spiralia</taxon>
        <taxon>Lophotrochozoa</taxon>
        <taxon>Mollusca</taxon>
        <taxon>Gastropoda</taxon>
        <taxon>Heterobranchia</taxon>
        <taxon>Euthyneura</taxon>
        <taxon>Panpulmonata</taxon>
        <taxon>Hygrophila</taxon>
        <taxon>Lymnaeoidea</taxon>
        <taxon>Planorbidae</taxon>
        <taxon>Biomphalaria</taxon>
    </lineage>
</organism>
<evidence type="ECO:0000256" key="1">
    <source>
        <dbReference type="SAM" id="Coils"/>
    </source>
</evidence>
<feature type="coiled-coil region" evidence="1">
    <location>
        <begin position="28"/>
        <end position="165"/>
    </location>
</feature>
<gene>
    <name evidence="3" type="ORF">Bpfe_006779</name>
</gene>
<feature type="compositionally biased region" description="Basic and acidic residues" evidence="2">
    <location>
        <begin position="282"/>
        <end position="306"/>
    </location>
</feature>
<proteinExistence type="predicted"/>
<protein>
    <submittedName>
        <fullName evidence="3">Protein PFC0760c isoform X3</fullName>
    </submittedName>
</protein>
<feature type="compositionally biased region" description="Basic and acidic residues" evidence="2">
    <location>
        <begin position="316"/>
        <end position="325"/>
    </location>
</feature>
<name>A0AAD8BZP9_BIOPF</name>
<evidence type="ECO:0000313" key="4">
    <source>
        <dbReference type="Proteomes" id="UP001233172"/>
    </source>
</evidence>
<reference evidence="3" key="1">
    <citation type="journal article" date="2023" name="PLoS Negl. Trop. Dis.">
        <title>A genome sequence for Biomphalaria pfeifferi, the major vector snail for the human-infecting parasite Schistosoma mansoni.</title>
        <authorList>
            <person name="Bu L."/>
            <person name="Lu L."/>
            <person name="Laidemitt M.R."/>
            <person name="Zhang S.M."/>
            <person name="Mutuku M."/>
            <person name="Mkoji G."/>
            <person name="Steinauer M."/>
            <person name="Loker E.S."/>
        </authorList>
    </citation>
    <scope>NUCLEOTIDE SEQUENCE</scope>
    <source>
        <strain evidence="3">KasaAsao</strain>
    </source>
</reference>
<keyword evidence="1" id="KW-0175">Coiled coil</keyword>